<organism evidence="1 2">
    <name type="scientific">Acidicapsa dinghuensis</name>
    <dbReference type="NCBI Taxonomy" id="2218256"/>
    <lineage>
        <taxon>Bacteria</taxon>
        <taxon>Pseudomonadati</taxon>
        <taxon>Acidobacteriota</taxon>
        <taxon>Terriglobia</taxon>
        <taxon>Terriglobales</taxon>
        <taxon>Acidobacteriaceae</taxon>
        <taxon>Acidicapsa</taxon>
    </lineage>
</organism>
<accession>A0ABW1EKU5</accession>
<dbReference type="InterPro" id="IPR029058">
    <property type="entry name" value="AB_hydrolase_fold"/>
</dbReference>
<dbReference type="EMBL" id="JBHSPH010000009">
    <property type="protein sequence ID" value="MFC5864362.1"/>
    <property type="molecule type" value="Genomic_DNA"/>
</dbReference>
<keyword evidence="2" id="KW-1185">Reference proteome</keyword>
<dbReference type="SUPFAM" id="SSF53474">
    <property type="entry name" value="alpha/beta-Hydrolases"/>
    <property type="match status" value="1"/>
</dbReference>
<dbReference type="Gene3D" id="3.40.50.1820">
    <property type="entry name" value="alpha/beta hydrolase"/>
    <property type="match status" value="1"/>
</dbReference>
<name>A0ABW1EKU5_9BACT</name>
<sequence>MLKELYARWMYRWETELTTRDENRVVRPLEWGFDWVRSFVEEAGAAARVDRLIGSGDEQAAMIAVNEAILAHSEQFFGYDRPLDFRLEDRHPMLFPTNVRPETLKRDAELKTMAAEGKAERAQFLRFTSPERTPYPENDLVNARWYPAPAEKQQGKPKQAIVVMPQWNADAFSHNVLCRLFNRFGISALRLSKPYHDIRRPSEIERSDYAVSANIGRTLSAARQAVVDIRCCLDWLADQGYEQFGVLGTSLGSCYGFLASAFDPRLRVNAFNHCSTSFGDVVWAGQSTRHIRAGFEEAGFTQEDIRRLWAGISPIHFYERYAGLSRPNTQGLKPDTAKKILLVYATYDLTFPLEYSLEVVKAFTESGMDFERRVLPCGHYTTGETPFQYMDGWFLGSFVYRAFRDLAKENVGSEPESVVSERELISQ</sequence>
<protein>
    <submittedName>
        <fullName evidence="1">Abhydrolase domain-containing 18</fullName>
    </submittedName>
</protein>
<dbReference type="Proteomes" id="UP001596091">
    <property type="component" value="Unassembled WGS sequence"/>
</dbReference>
<dbReference type="RefSeq" id="WP_263342096.1">
    <property type="nucleotide sequence ID" value="NZ_JAGSYH010000009.1"/>
</dbReference>
<reference evidence="2" key="1">
    <citation type="journal article" date="2019" name="Int. J. Syst. Evol. Microbiol.">
        <title>The Global Catalogue of Microorganisms (GCM) 10K type strain sequencing project: providing services to taxonomists for standard genome sequencing and annotation.</title>
        <authorList>
            <consortium name="The Broad Institute Genomics Platform"/>
            <consortium name="The Broad Institute Genome Sequencing Center for Infectious Disease"/>
            <person name="Wu L."/>
            <person name="Ma J."/>
        </authorList>
    </citation>
    <scope>NUCLEOTIDE SEQUENCE [LARGE SCALE GENOMIC DNA]</scope>
    <source>
        <strain evidence="2">JCM 4087</strain>
    </source>
</reference>
<gene>
    <name evidence="1" type="ORF">ACFPT7_18800</name>
</gene>
<comment type="caution">
    <text evidence="1">The sequence shown here is derived from an EMBL/GenBank/DDBJ whole genome shotgun (WGS) entry which is preliminary data.</text>
</comment>
<proteinExistence type="predicted"/>
<evidence type="ECO:0000313" key="2">
    <source>
        <dbReference type="Proteomes" id="UP001596091"/>
    </source>
</evidence>
<evidence type="ECO:0000313" key="1">
    <source>
        <dbReference type="EMBL" id="MFC5864362.1"/>
    </source>
</evidence>